<sequence length="492" mass="53897">MAVRILVTGTTGYIGGRLVPRLLDAGHEVRALARDPEKLRGVPWRDRVEVVRGDVTDAEAMAKACDDIDVLYYLVHSLQRSSFESVDRKGALITADAARAAGVGRIVYLGGLRPSDGEDLSPHLASRSEVGEIFLRSGVPAAVFGAAVILGAGSASFEMLRYLTERLPVMVTPQWVDRRVQSIAVRDVLHYLVGAADLPSELNRTFDIGGPDVLTYRQMMQRYAAVAELPHRRVLPVPFLTPKLSSHWVNVVTPVPRKLAAPLIESLVHEMVCTEHDIARYVPDPDGGLTPYDRAVELALARVRAGEVETRWSDAAVGDTPADPLPSDPDWSGGSAFVDERRVEAAADPDRLWAVVTGIGGDNGWYSFPLAWSVRGWLDRLVGGVGLRRGRRNPARLQVGEALDWWRVEALDDTGPERLLRLRAEMRVPGRAWLELGVSAGSDGGSVYRQRAVFVPHGLAGQLYWWAVWPFHGIVFGGMTRNIVTAAERPAP</sequence>
<comment type="caution">
    <text evidence="2">The sequence shown here is derived from an EMBL/GenBank/DDBJ whole genome shotgun (WGS) entry which is preliminary data.</text>
</comment>
<protein>
    <submittedName>
        <fullName evidence="2">SDR family oxidoreductase</fullName>
    </submittedName>
</protein>
<organism evidence="2 3">
    <name type="scientific">Sporichthya brevicatena</name>
    <dbReference type="NCBI Taxonomy" id="171442"/>
    <lineage>
        <taxon>Bacteria</taxon>
        <taxon>Bacillati</taxon>
        <taxon>Actinomycetota</taxon>
        <taxon>Actinomycetes</taxon>
        <taxon>Sporichthyales</taxon>
        <taxon>Sporichthyaceae</taxon>
        <taxon>Sporichthya</taxon>
    </lineage>
</organism>
<dbReference type="PANTHER" id="PTHR48079">
    <property type="entry name" value="PROTEIN YEEZ"/>
    <property type="match status" value="1"/>
</dbReference>
<dbReference type="InterPro" id="IPR051783">
    <property type="entry name" value="NAD(P)-dependent_oxidoreduct"/>
</dbReference>
<evidence type="ECO:0000259" key="1">
    <source>
        <dbReference type="Pfam" id="PF13460"/>
    </source>
</evidence>
<dbReference type="Pfam" id="PF11066">
    <property type="entry name" value="DUF2867"/>
    <property type="match status" value="1"/>
</dbReference>
<evidence type="ECO:0000313" key="3">
    <source>
        <dbReference type="Proteomes" id="UP001500957"/>
    </source>
</evidence>
<name>A0ABN1H1N7_9ACTN</name>
<dbReference type="EMBL" id="BAAAHE010000026">
    <property type="protein sequence ID" value="GAA0626500.1"/>
    <property type="molecule type" value="Genomic_DNA"/>
</dbReference>
<dbReference type="Proteomes" id="UP001500957">
    <property type="component" value="Unassembled WGS sequence"/>
</dbReference>
<accession>A0ABN1H1N7</accession>
<proteinExistence type="predicted"/>
<gene>
    <name evidence="2" type="ORF">GCM10009547_32470</name>
</gene>
<feature type="domain" description="NAD(P)-binding" evidence="1">
    <location>
        <begin position="9"/>
        <end position="115"/>
    </location>
</feature>
<dbReference type="Gene3D" id="3.40.50.720">
    <property type="entry name" value="NAD(P)-binding Rossmann-like Domain"/>
    <property type="match status" value="1"/>
</dbReference>
<keyword evidence="3" id="KW-1185">Reference proteome</keyword>
<dbReference type="InterPro" id="IPR016040">
    <property type="entry name" value="NAD(P)-bd_dom"/>
</dbReference>
<dbReference type="Pfam" id="PF13460">
    <property type="entry name" value="NAD_binding_10"/>
    <property type="match status" value="1"/>
</dbReference>
<dbReference type="RefSeq" id="WP_344606593.1">
    <property type="nucleotide sequence ID" value="NZ_BAAAHE010000026.1"/>
</dbReference>
<dbReference type="CDD" id="cd05245">
    <property type="entry name" value="SDR_a2"/>
    <property type="match status" value="1"/>
</dbReference>
<dbReference type="InterPro" id="IPR021295">
    <property type="entry name" value="DUF2867"/>
</dbReference>
<evidence type="ECO:0000313" key="2">
    <source>
        <dbReference type="EMBL" id="GAA0626500.1"/>
    </source>
</evidence>
<dbReference type="PANTHER" id="PTHR48079:SF6">
    <property type="entry name" value="NAD(P)-BINDING DOMAIN-CONTAINING PROTEIN-RELATED"/>
    <property type="match status" value="1"/>
</dbReference>
<reference evidence="2 3" key="1">
    <citation type="journal article" date="2019" name="Int. J. Syst. Evol. Microbiol.">
        <title>The Global Catalogue of Microorganisms (GCM) 10K type strain sequencing project: providing services to taxonomists for standard genome sequencing and annotation.</title>
        <authorList>
            <consortium name="The Broad Institute Genomics Platform"/>
            <consortium name="The Broad Institute Genome Sequencing Center for Infectious Disease"/>
            <person name="Wu L."/>
            <person name="Ma J."/>
        </authorList>
    </citation>
    <scope>NUCLEOTIDE SEQUENCE [LARGE SCALE GENOMIC DNA]</scope>
    <source>
        <strain evidence="2 3">JCM 10671</strain>
    </source>
</reference>
<dbReference type="InterPro" id="IPR036291">
    <property type="entry name" value="NAD(P)-bd_dom_sf"/>
</dbReference>
<dbReference type="SUPFAM" id="SSF51735">
    <property type="entry name" value="NAD(P)-binding Rossmann-fold domains"/>
    <property type="match status" value="1"/>
</dbReference>